<dbReference type="SUPFAM" id="SSF48208">
    <property type="entry name" value="Six-hairpin glycosidases"/>
    <property type="match status" value="1"/>
</dbReference>
<keyword evidence="9" id="KW-1185">Reference proteome</keyword>
<sequence length="395" mass="44362">MLRELRMSMPRRRVLRQLGGGFGALLTGAMLPSSVAMDATAISCKQKWPAWEAFKWNFISRDGRVIDASLETEGTTSEGQSYALFFALVANDQPMFEKVLNWTENNLADGDLTARLPAWLWGKNKEGQWGVIDSNAASDSDLWIAYALGEAGRLWDNRRYIALSSLMASRILREETANIPGLGLTLLPGPIGFTLSPTSWRLNPSYMPLQLMQWFAEVGKDTRWAKLLQSSRRIIFESAEQGYSPDWIIYEQDKGFRIDTEGDEKGEGAYNAIRVYLWAGMLAHESEDRQRLLDRFAPMANLVEQQGYPPESVNIQTGRSNRAGPPGFSAAMLPFLAASGRTEAVTQQLQRLQASPIAADSYYGQVLGLFGLGWREQRYVFKRSGHLKPMWEGCR</sequence>
<dbReference type="PRINTS" id="PR00735">
    <property type="entry name" value="GLHYDRLASE8"/>
</dbReference>
<dbReference type="Gene3D" id="1.50.10.10">
    <property type="match status" value="1"/>
</dbReference>
<dbReference type="NCBIfam" id="NF008305">
    <property type="entry name" value="PRK11097.1"/>
    <property type="match status" value="1"/>
</dbReference>
<evidence type="ECO:0000256" key="3">
    <source>
        <dbReference type="ARBA" id="ARBA00012601"/>
    </source>
</evidence>
<evidence type="ECO:0000313" key="9">
    <source>
        <dbReference type="Proteomes" id="UP000642180"/>
    </source>
</evidence>
<organism evidence="8 9">
    <name type="scientific">Oxalicibacterium faecigallinarum</name>
    <dbReference type="NCBI Taxonomy" id="573741"/>
    <lineage>
        <taxon>Bacteria</taxon>
        <taxon>Pseudomonadati</taxon>
        <taxon>Pseudomonadota</taxon>
        <taxon>Betaproteobacteria</taxon>
        <taxon>Burkholderiales</taxon>
        <taxon>Oxalobacteraceae</taxon>
        <taxon>Oxalicibacterium</taxon>
    </lineage>
</organism>
<evidence type="ECO:0000256" key="7">
    <source>
        <dbReference type="ARBA" id="ARBA00023326"/>
    </source>
</evidence>
<dbReference type="PROSITE" id="PS51318">
    <property type="entry name" value="TAT"/>
    <property type="match status" value="1"/>
</dbReference>
<name>A0A8J3F4V8_9BURK</name>
<dbReference type="GO" id="GO:0030245">
    <property type="term" value="P:cellulose catabolic process"/>
    <property type="evidence" value="ECO:0007669"/>
    <property type="project" value="UniProtKB-KW"/>
</dbReference>
<comment type="similarity">
    <text evidence="2">Belongs to the glycosyl hydrolase 8 (cellulase D) family.</text>
</comment>
<keyword evidence="7" id="KW-0119">Carbohydrate metabolism</keyword>
<dbReference type="EMBL" id="BMDI01000001">
    <property type="protein sequence ID" value="GGI17196.1"/>
    <property type="molecule type" value="Genomic_DNA"/>
</dbReference>
<dbReference type="InterPro" id="IPR006311">
    <property type="entry name" value="TAT_signal"/>
</dbReference>
<comment type="catalytic activity">
    <reaction evidence="1">
        <text>Endohydrolysis of (1-&gt;4)-beta-D-glucosidic linkages in cellulose, lichenin and cereal beta-D-glucans.</text>
        <dbReference type="EC" id="3.2.1.4"/>
    </reaction>
</comment>
<gene>
    <name evidence="8" type="primary">bcsZ</name>
    <name evidence="8" type="ORF">GCM10008066_07770</name>
</gene>
<evidence type="ECO:0000256" key="1">
    <source>
        <dbReference type="ARBA" id="ARBA00000966"/>
    </source>
</evidence>
<keyword evidence="6" id="KW-0326">Glycosidase</keyword>
<protein>
    <recommendedName>
        <fullName evidence="3">cellulase</fullName>
        <ecNumber evidence="3">3.2.1.4</ecNumber>
    </recommendedName>
</protein>
<dbReference type="InterPro" id="IPR012341">
    <property type="entry name" value="6hp_glycosidase-like_sf"/>
</dbReference>
<dbReference type="AlphaFoldDB" id="A0A8J3F4V8"/>
<dbReference type="Pfam" id="PF01270">
    <property type="entry name" value="Glyco_hydro_8"/>
    <property type="match status" value="1"/>
</dbReference>
<dbReference type="EC" id="3.2.1.4" evidence="3"/>
<reference evidence="9" key="1">
    <citation type="journal article" date="2019" name="Int. J. Syst. Evol. Microbiol.">
        <title>The Global Catalogue of Microorganisms (GCM) 10K type strain sequencing project: providing services to taxonomists for standard genome sequencing and annotation.</title>
        <authorList>
            <consortium name="The Broad Institute Genomics Platform"/>
            <consortium name="The Broad Institute Genome Sequencing Center for Infectious Disease"/>
            <person name="Wu L."/>
            <person name="Ma J."/>
        </authorList>
    </citation>
    <scope>NUCLEOTIDE SEQUENCE [LARGE SCALE GENOMIC DNA]</scope>
    <source>
        <strain evidence="9">CCM 2767</strain>
    </source>
</reference>
<dbReference type="GO" id="GO:0008810">
    <property type="term" value="F:cellulase activity"/>
    <property type="evidence" value="ECO:0007669"/>
    <property type="project" value="UniProtKB-EC"/>
</dbReference>
<evidence type="ECO:0000256" key="5">
    <source>
        <dbReference type="ARBA" id="ARBA00023001"/>
    </source>
</evidence>
<comment type="caution">
    <text evidence="8">The sequence shown here is derived from an EMBL/GenBank/DDBJ whole genome shotgun (WGS) entry which is preliminary data.</text>
</comment>
<keyword evidence="7" id="KW-0624">Polysaccharide degradation</keyword>
<keyword evidence="5" id="KW-0136">Cellulose degradation</keyword>
<proteinExistence type="inferred from homology"/>
<accession>A0A8J3F4V8</accession>
<evidence type="ECO:0000256" key="6">
    <source>
        <dbReference type="ARBA" id="ARBA00023295"/>
    </source>
</evidence>
<dbReference type="InterPro" id="IPR008928">
    <property type="entry name" value="6-hairpin_glycosidase_sf"/>
</dbReference>
<evidence type="ECO:0000256" key="2">
    <source>
        <dbReference type="ARBA" id="ARBA00009209"/>
    </source>
</evidence>
<keyword evidence="4" id="KW-0378">Hydrolase</keyword>
<evidence type="ECO:0000256" key="4">
    <source>
        <dbReference type="ARBA" id="ARBA00022801"/>
    </source>
</evidence>
<dbReference type="InterPro" id="IPR002037">
    <property type="entry name" value="Glyco_hydro_8"/>
</dbReference>
<evidence type="ECO:0000313" key="8">
    <source>
        <dbReference type="EMBL" id="GGI17196.1"/>
    </source>
</evidence>
<dbReference type="Proteomes" id="UP000642180">
    <property type="component" value="Unassembled WGS sequence"/>
</dbReference>